<accession>A0A411Z038</accession>
<dbReference type="Proteomes" id="UP000284547">
    <property type="component" value="Unassembled WGS sequence"/>
</dbReference>
<feature type="domain" description="ABC transporter" evidence="5">
    <location>
        <begin position="23"/>
        <end position="278"/>
    </location>
</feature>
<gene>
    <name evidence="6" type="ORF">D1012_14515</name>
</gene>
<dbReference type="PANTHER" id="PTHR43776:SF8">
    <property type="entry name" value="ABC TRANSPORTER, ATP-BINDING PROTEIN"/>
    <property type="match status" value="1"/>
</dbReference>
<dbReference type="InterPro" id="IPR013563">
    <property type="entry name" value="Oligopep_ABC_C"/>
</dbReference>
<name>A0A411Z038_9RHOB</name>
<keyword evidence="3" id="KW-0547">Nucleotide-binding</keyword>
<keyword evidence="7" id="KW-1185">Reference proteome</keyword>
<dbReference type="InterPro" id="IPR050319">
    <property type="entry name" value="ABC_transp_ATP-bind"/>
</dbReference>
<sequence length="380" mass="41744">MAQHERCRMTGRQSIHPDAPAVIEARDLKTQFQGRTGIFSALAGVKPPSARALDGVDLRIREREIVGLVGESGCGKSTLGMTLVRMYQPTAGQILYRDEDITKAEGRRLKAYRHSAQIIFQDPYSSLNPRLTIGQVIEEPLIIHGIGNAAERREKVIRALELVRIPAGENIDRYPSDLSGGQRQRVAIARALVLEPKFIVADEPVSMLDVSIQASVLELLDELSRDLGLAVLYISHDIATVGYICNHVAVMYLGRIVEEGRAEDILTRPLHPYTQRLMDAIPRMTPGDSPDRIELRGDVPSPMAVPPGCRFSSRCPFATALCEAIEPALSDQTDGQRVRCHIYDDRASRAHPSLLAPKAGHITEVAEAGTLAEAVEGGRW</sequence>
<dbReference type="Gene3D" id="3.40.50.300">
    <property type="entry name" value="P-loop containing nucleotide triphosphate hydrolases"/>
    <property type="match status" value="1"/>
</dbReference>
<evidence type="ECO:0000313" key="6">
    <source>
        <dbReference type="EMBL" id="RGP36408.1"/>
    </source>
</evidence>
<dbReference type="AlphaFoldDB" id="A0A411Z038"/>
<evidence type="ECO:0000313" key="7">
    <source>
        <dbReference type="Proteomes" id="UP000284547"/>
    </source>
</evidence>
<dbReference type="PROSITE" id="PS00211">
    <property type="entry name" value="ABC_TRANSPORTER_1"/>
    <property type="match status" value="1"/>
</dbReference>
<evidence type="ECO:0000256" key="3">
    <source>
        <dbReference type="ARBA" id="ARBA00022741"/>
    </source>
</evidence>
<dbReference type="CDD" id="cd03257">
    <property type="entry name" value="ABC_NikE_OppD_transporters"/>
    <property type="match status" value="1"/>
</dbReference>
<dbReference type="SUPFAM" id="SSF52540">
    <property type="entry name" value="P-loop containing nucleoside triphosphate hydrolases"/>
    <property type="match status" value="1"/>
</dbReference>
<dbReference type="GO" id="GO:0015833">
    <property type="term" value="P:peptide transport"/>
    <property type="evidence" value="ECO:0007669"/>
    <property type="project" value="InterPro"/>
</dbReference>
<keyword evidence="4 6" id="KW-0067">ATP-binding</keyword>
<dbReference type="InterPro" id="IPR027417">
    <property type="entry name" value="P-loop_NTPase"/>
</dbReference>
<organism evidence="6 7">
    <name type="scientific">Pseudotabrizicola alkalilacus</name>
    <dbReference type="NCBI Taxonomy" id="2305252"/>
    <lineage>
        <taxon>Bacteria</taxon>
        <taxon>Pseudomonadati</taxon>
        <taxon>Pseudomonadota</taxon>
        <taxon>Alphaproteobacteria</taxon>
        <taxon>Rhodobacterales</taxon>
        <taxon>Paracoccaceae</taxon>
        <taxon>Pseudotabrizicola</taxon>
    </lineage>
</organism>
<dbReference type="InterPro" id="IPR003439">
    <property type="entry name" value="ABC_transporter-like_ATP-bd"/>
</dbReference>
<evidence type="ECO:0000259" key="5">
    <source>
        <dbReference type="PROSITE" id="PS50893"/>
    </source>
</evidence>
<comment type="caution">
    <text evidence="6">The sequence shown here is derived from an EMBL/GenBank/DDBJ whole genome shotgun (WGS) entry which is preliminary data.</text>
</comment>
<dbReference type="GO" id="GO:0005524">
    <property type="term" value="F:ATP binding"/>
    <property type="evidence" value="ECO:0007669"/>
    <property type="project" value="UniProtKB-KW"/>
</dbReference>
<keyword evidence="2" id="KW-0813">Transport</keyword>
<proteinExistence type="predicted"/>
<dbReference type="PANTHER" id="PTHR43776">
    <property type="entry name" value="TRANSPORT ATP-BINDING PROTEIN"/>
    <property type="match status" value="1"/>
</dbReference>
<dbReference type="EMBL" id="QWEY01000008">
    <property type="protein sequence ID" value="RGP36408.1"/>
    <property type="molecule type" value="Genomic_DNA"/>
</dbReference>
<dbReference type="GO" id="GO:0055085">
    <property type="term" value="P:transmembrane transport"/>
    <property type="evidence" value="ECO:0007669"/>
    <property type="project" value="UniProtKB-ARBA"/>
</dbReference>
<dbReference type="InterPro" id="IPR003593">
    <property type="entry name" value="AAA+_ATPase"/>
</dbReference>
<dbReference type="Pfam" id="PF08352">
    <property type="entry name" value="oligo_HPY"/>
    <property type="match status" value="1"/>
</dbReference>
<dbReference type="PROSITE" id="PS50893">
    <property type="entry name" value="ABC_TRANSPORTER_2"/>
    <property type="match status" value="1"/>
</dbReference>
<evidence type="ECO:0000256" key="4">
    <source>
        <dbReference type="ARBA" id="ARBA00022840"/>
    </source>
</evidence>
<comment type="subcellular location">
    <subcellularLocation>
        <location evidence="1">Cell inner membrane</location>
        <topology evidence="1">Peripheral membrane protein</topology>
    </subcellularLocation>
</comment>
<protein>
    <submittedName>
        <fullName evidence="6">ATP-binding cassette domain-containing protein</fullName>
    </submittedName>
</protein>
<evidence type="ECO:0000256" key="2">
    <source>
        <dbReference type="ARBA" id="ARBA00022448"/>
    </source>
</evidence>
<evidence type="ECO:0000256" key="1">
    <source>
        <dbReference type="ARBA" id="ARBA00004417"/>
    </source>
</evidence>
<dbReference type="FunFam" id="3.40.50.300:FF:000016">
    <property type="entry name" value="Oligopeptide ABC transporter ATP-binding component"/>
    <property type="match status" value="1"/>
</dbReference>
<dbReference type="InterPro" id="IPR017871">
    <property type="entry name" value="ABC_transporter-like_CS"/>
</dbReference>
<dbReference type="Pfam" id="PF00005">
    <property type="entry name" value="ABC_tran"/>
    <property type="match status" value="1"/>
</dbReference>
<dbReference type="GO" id="GO:0016887">
    <property type="term" value="F:ATP hydrolysis activity"/>
    <property type="evidence" value="ECO:0007669"/>
    <property type="project" value="InterPro"/>
</dbReference>
<dbReference type="SMART" id="SM00382">
    <property type="entry name" value="AAA"/>
    <property type="match status" value="1"/>
</dbReference>
<dbReference type="GO" id="GO:0005886">
    <property type="term" value="C:plasma membrane"/>
    <property type="evidence" value="ECO:0007669"/>
    <property type="project" value="UniProtKB-SubCell"/>
</dbReference>
<dbReference type="NCBIfam" id="TIGR01727">
    <property type="entry name" value="oligo_HPY"/>
    <property type="match status" value="1"/>
</dbReference>
<reference evidence="6 7" key="1">
    <citation type="submission" date="2018-08" db="EMBL/GenBank/DDBJ databases">
        <title>Flavobacterium tibetense sp. nov., isolated from a wetland YonghuCo on Tibetan Plateau.</title>
        <authorList>
            <person name="Phurbu D."/>
            <person name="Lu H."/>
            <person name="Xing P."/>
        </authorList>
    </citation>
    <scope>NUCLEOTIDE SEQUENCE [LARGE SCALE GENOMIC DNA]</scope>
    <source>
        <strain evidence="6 7">DJC</strain>
    </source>
</reference>